<evidence type="ECO:0000313" key="1">
    <source>
        <dbReference type="EMBL" id="SUU90005.1"/>
    </source>
</evidence>
<dbReference type="Proteomes" id="UP000254701">
    <property type="component" value="Unassembled WGS sequence"/>
</dbReference>
<gene>
    <name evidence="1" type="ORF">NCTC10684_03248</name>
</gene>
<sequence>MILAISGSKPVGGGMTKRFLLPIGFDLSWMSRFSAEFDP</sequence>
<organism evidence="1 2">
    <name type="scientific">Aminobacter aminovorans</name>
    <name type="common">Chelatobacter heintzii</name>
    <dbReference type="NCBI Taxonomy" id="83263"/>
    <lineage>
        <taxon>Bacteria</taxon>
        <taxon>Pseudomonadati</taxon>
        <taxon>Pseudomonadota</taxon>
        <taxon>Alphaproteobacteria</taxon>
        <taxon>Hyphomicrobiales</taxon>
        <taxon>Phyllobacteriaceae</taxon>
        <taxon>Aminobacter</taxon>
    </lineage>
</organism>
<proteinExistence type="predicted"/>
<dbReference type="AlphaFoldDB" id="A0A380WMN5"/>
<name>A0A380WMN5_AMIAI</name>
<reference evidence="1 2" key="1">
    <citation type="submission" date="2018-06" db="EMBL/GenBank/DDBJ databases">
        <authorList>
            <consortium name="Pathogen Informatics"/>
            <person name="Doyle S."/>
        </authorList>
    </citation>
    <scope>NUCLEOTIDE SEQUENCE [LARGE SCALE GENOMIC DNA]</scope>
    <source>
        <strain evidence="1 2">NCTC10684</strain>
    </source>
</reference>
<protein>
    <submittedName>
        <fullName evidence="1">Uncharacterized protein</fullName>
    </submittedName>
</protein>
<dbReference type="EMBL" id="UFSM01000001">
    <property type="protein sequence ID" value="SUU90005.1"/>
    <property type="molecule type" value="Genomic_DNA"/>
</dbReference>
<accession>A0A380WMN5</accession>
<evidence type="ECO:0000313" key="2">
    <source>
        <dbReference type="Proteomes" id="UP000254701"/>
    </source>
</evidence>